<gene>
    <name evidence="3" type="ORF">V474_21525</name>
</gene>
<name>A0A0J7XRM0_9SPHN</name>
<proteinExistence type="inferred from homology"/>
<dbReference type="SUPFAM" id="SSF53955">
    <property type="entry name" value="Lysozyme-like"/>
    <property type="match status" value="1"/>
</dbReference>
<evidence type="ECO:0000313" key="4">
    <source>
        <dbReference type="Proteomes" id="UP000052268"/>
    </source>
</evidence>
<dbReference type="InterPro" id="IPR023346">
    <property type="entry name" value="Lysozyme-like_dom_sf"/>
</dbReference>
<dbReference type="RefSeq" id="WP_236711280.1">
    <property type="nucleotide sequence ID" value="NZ_KQ130455.1"/>
</dbReference>
<comment type="caution">
    <text evidence="3">The sequence shown here is derived from an EMBL/GenBank/DDBJ whole genome shotgun (WGS) entry which is preliminary data.</text>
</comment>
<feature type="domain" description="Transglycosylase SLT" evidence="2">
    <location>
        <begin position="29"/>
        <end position="78"/>
    </location>
</feature>
<dbReference type="AlphaFoldDB" id="A0A0J7XRM0"/>
<evidence type="ECO:0000256" key="1">
    <source>
        <dbReference type="ARBA" id="ARBA00009387"/>
    </source>
</evidence>
<reference evidence="3 4" key="1">
    <citation type="journal article" date="2015" name="G3 (Bethesda)">
        <title>Insights into Ongoing Evolution of the Hexachlorocyclohexane Catabolic Pathway from Comparative Genomics of Ten Sphingomonadaceae Strains.</title>
        <authorList>
            <person name="Pearce S.L."/>
            <person name="Oakeshott J.G."/>
            <person name="Pandey G."/>
        </authorList>
    </citation>
    <scope>NUCLEOTIDE SEQUENCE [LARGE SCALE GENOMIC DNA]</scope>
    <source>
        <strain evidence="3 4">LL02</strain>
    </source>
</reference>
<dbReference type="Pfam" id="PF01464">
    <property type="entry name" value="SLT"/>
    <property type="match status" value="1"/>
</dbReference>
<sequence>MSDGQVFAGIATRSAVGATSGGSQVRAAIAHAAEATGVDFQYLMAQAKLESSFDPAARAATSSAAGLYQFTSGTWLSTMGRHGAEHGMGWVSDAIQGGTLDPATRAQVMGLRYDPQVSALMAGELAADNRADLIARLGREPDAAELYLAHFLGSAGAGQFLEALAQNPNQSAAGILPKAAAANRGIFFAGGAPRSVGSVMALMRGKVAGAMEGDFSPGIGGEWTPGSPSLGYENVALEAASYQPSGPLAREFNAGLPAAAATGQRSMADTLQAAFGTSGSAASGHVRDAYSKLARLGL</sequence>
<keyword evidence="4" id="KW-1185">Reference proteome</keyword>
<dbReference type="Gene3D" id="1.10.530.10">
    <property type="match status" value="1"/>
</dbReference>
<evidence type="ECO:0000259" key="2">
    <source>
        <dbReference type="Pfam" id="PF01464"/>
    </source>
</evidence>
<accession>A0A0J7XRM0</accession>
<dbReference type="PATRIC" id="fig|1114963.3.peg.3144"/>
<comment type="similarity">
    <text evidence="1">Belongs to the virb1 family.</text>
</comment>
<organism evidence="3 4">
    <name type="scientific">Novosphingobium barchaimii LL02</name>
    <dbReference type="NCBI Taxonomy" id="1114963"/>
    <lineage>
        <taxon>Bacteria</taxon>
        <taxon>Pseudomonadati</taxon>
        <taxon>Pseudomonadota</taxon>
        <taxon>Alphaproteobacteria</taxon>
        <taxon>Sphingomonadales</taxon>
        <taxon>Sphingomonadaceae</taxon>
        <taxon>Novosphingobium</taxon>
    </lineage>
</organism>
<dbReference type="EMBL" id="JACU01000006">
    <property type="protein sequence ID" value="KMS54314.1"/>
    <property type="molecule type" value="Genomic_DNA"/>
</dbReference>
<dbReference type="InterPro" id="IPR008258">
    <property type="entry name" value="Transglycosylase_SLT_dom_1"/>
</dbReference>
<dbReference type="Proteomes" id="UP000052268">
    <property type="component" value="Unassembled WGS sequence"/>
</dbReference>
<protein>
    <recommendedName>
        <fullName evidence="2">Transglycosylase SLT domain-containing protein</fullName>
    </recommendedName>
</protein>
<evidence type="ECO:0000313" key="3">
    <source>
        <dbReference type="EMBL" id="KMS54314.1"/>
    </source>
</evidence>